<dbReference type="Proteomes" id="UP001429564">
    <property type="component" value="Unassembled WGS sequence"/>
</dbReference>
<evidence type="ECO:0000256" key="1">
    <source>
        <dbReference type="SAM" id="Phobius"/>
    </source>
</evidence>
<comment type="caution">
    <text evidence="2">The sequence shown here is derived from an EMBL/GenBank/DDBJ whole genome shotgun (WGS) entry which is preliminary data.</text>
</comment>
<accession>A0ABX0W4B9</accession>
<keyword evidence="1" id="KW-1133">Transmembrane helix</keyword>
<feature type="transmembrane region" description="Helical" evidence="1">
    <location>
        <begin position="39"/>
        <end position="58"/>
    </location>
</feature>
<evidence type="ECO:0000313" key="3">
    <source>
        <dbReference type="Proteomes" id="UP001429564"/>
    </source>
</evidence>
<organism evidence="2 3">
    <name type="scientific">Parasedimentitalea denitrificans</name>
    <dbReference type="NCBI Taxonomy" id="2211118"/>
    <lineage>
        <taxon>Bacteria</taxon>
        <taxon>Pseudomonadati</taxon>
        <taxon>Pseudomonadota</taxon>
        <taxon>Alphaproteobacteria</taxon>
        <taxon>Rhodobacterales</taxon>
        <taxon>Paracoccaceae</taxon>
        <taxon>Parasedimentitalea</taxon>
    </lineage>
</organism>
<keyword evidence="3" id="KW-1185">Reference proteome</keyword>
<reference evidence="2 3" key="1">
    <citation type="submission" date="2018-05" db="EMBL/GenBank/DDBJ databases">
        <authorList>
            <person name="Zhang Y.-J."/>
        </authorList>
    </citation>
    <scope>NUCLEOTIDE SEQUENCE [LARGE SCALE GENOMIC DNA]</scope>
    <source>
        <strain evidence="2 3">CY04</strain>
    </source>
</reference>
<sequence length="123" mass="12860">MKGLSQLFMLAGVTSVLLGMVWGIQMSATGDHTLSPAHAHLNLLGWVSMSIFAIYYHLIPTAAQTVMAKVHAALAISGLVVVAPGIVMAITERGETLAKLGSVLSLASMLVFAVIVATSSRRT</sequence>
<keyword evidence="1" id="KW-0472">Membrane</keyword>
<gene>
    <name evidence="2" type="ORF">DL239_05380</name>
</gene>
<dbReference type="InterPro" id="IPR036927">
    <property type="entry name" value="Cyt_c_oxase-like_su1_sf"/>
</dbReference>
<protein>
    <submittedName>
        <fullName evidence="2">Uncharacterized protein</fullName>
    </submittedName>
</protein>
<dbReference type="EMBL" id="QHLQ01000003">
    <property type="protein sequence ID" value="NIZ60404.1"/>
    <property type="molecule type" value="Genomic_DNA"/>
</dbReference>
<evidence type="ECO:0000313" key="2">
    <source>
        <dbReference type="EMBL" id="NIZ60404.1"/>
    </source>
</evidence>
<dbReference type="SUPFAM" id="SSF81442">
    <property type="entry name" value="Cytochrome c oxidase subunit I-like"/>
    <property type="match status" value="1"/>
</dbReference>
<feature type="transmembrane region" description="Helical" evidence="1">
    <location>
        <begin position="70"/>
        <end position="91"/>
    </location>
</feature>
<feature type="transmembrane region" description="Helical" evidence="1">
    <location>
        <begin position="97"/>
        <end position="117"/>
    </location>
</feature>
<dbReference type="RefSeq" id="WP_167682969.1">
    <property type="nucleotide sequence ID" value="NZ_QHLQ01000003.1"/>
</dbReference>
<name>A0ABX0W4B9_9RHOB</name>
<keyword evidence="1" id="KW-0812">Transmembrane</keyword>
<proteinExistence type="predicted"/>
<dbReference type="Gene3D" id="1.20.210.10">
    <property type="entry name" value="Cytochrome c oxidase-like, subunit I domain"/>
    <property type="match status" value="1"/>
</dbReference>